<evidence type="ECO:0000313" key="2">
    <source>
        <dbReference type="EMBL" id="APT90392.1"/>
    </source>
</evidence>
<name>A0A1L7CX77_9CORY</name>
<feature type="transmembrane region" description="Helical" evidence="1">
    <location>
        <begin position="58"/>
        <end position="76"/>
    </location>
</feature>
<dbReference type="AlphaFoldDB" id="A0A1L7CX77"/>
<accession>A0A1L7CX77</accession>
<feature type="transmembrane region" description="Helical" evidence="1">
    <location>
        <begin position="120"/>
        <end position="143"/>
    </location>
</feature>
<keyword evidence="3" id="KW-1185">Reference proteome</keyword>
<gene>
    <name evidence="2" type="ORF">CSPHI_04275</name>
</gene>
<dbReference type="KEGG" id="csph:CSPHI_04275"/>
<evidence type="ECO:0000256" key="1">
    <source>
        <dbReference type="SAM" id="Phobius"/>
    </source>
</evidence>
<dbReference type="Proteomes" id="UP000185469">
    <property type="component" value="Chromosome"/>
</dbReference>
<keyword evidence="1" id="KW-0472">Membrane</keyword>
<keyword evidence="1" id="KW-0812">Transmembrane</keyword>
<proteinExistence type="predicted"/>
<evidence type="ECO:0000313" key="3">
    <source>
        <dbReference type="Proteomes" id="UP000185469"/>
    </source>
</evidence>
<sequence>MYRHRRPGSKRAHVLRYLRFNLPRLTKALLLAVVALIGGCAAAVAVSDHPPFPHAEPALWLVVALAVAFLAFGLTTRLRIWDFGSAVAAGALIIYVGGIIGDAPFVWNGAPVGLAATWNLMAFASLGYLALNWAVNFGMLVAWPDTQGFTD</sequence>
<reference evidence="2 3" key="1">
    <citation type="submission" date="2014-08" db="EMBL/GenBank/DDBJ databases">
        <title>Complete genome sequence of Corynebacterium sphenisci CECT 5990(T) (=DSM 44792(T)), isolated from healthy wild penguins.</title>
        <authorList>
            <person name="Ruckert C."/>
            <person name="Albersmeier A."/>
            <person name="Winkler A."/>
            <person name="Kalinowski J."/>
        </authorList>
    </citation>
    <scope>NUCLEOTIDE SEQUENCE [LARGE SCALE GENOMIC DNA]</scope>
    <source>
        <strain evidence="2 3">DSM 44792</strain>
    </source>
</reference>
<protein>
    <submittedName>
        <fullName evidence="2">Uncharacterized protein</fullName>
    </submittedName>
</protein>
<organism evidence="2 3">
    <name type="scientific">Corynebacterium sphenisci DSM 44792</name>
    <dbReference type="NCBI Taxonomy" id="1437874"/>
    <lineage>
        <taxon>Bacteria</taxon>
        <taxon>Bacillati</taxon>
        <taxon>Actinomycetota</taxon>
        <taxon>Actinomycetes</taxon>
        <taxon>Mycobacteriales</taxon>
        <taxon>Corynebacteriaceae</taxon>
        <taxon>Corynebacterium</taxon>
    </lineage>
</organism>
<keyword evidence="1" id="KW-1133">Transmembrane helix</keyword>
<feature type="transmembrane region" description="Helical" evidence="1">
    <location>
        <begin position="83"/>
        <end position="100"/>
    </location>
</feature>
<dbReference type="EMBL" id="CP009248">
    <property type="protein sequence ID" value="APT90392.1"/>
    <property type="molecule type" value="Genomic_DNA"/>
</dbReference>